<feature type="compositionally biased region" description="Basic and acidic residues" evidence="1">
    <location>
        <begin position="221"/>
        <end position="231"/>
    </location>
</feature>
<sequence length="252" mass="29047">MTSTSTMERFLAPKNNIVHTHTDFISNKFTTTHGQRLIASDKSTFPVQRQPNFRNQILFTANQANCQIEPFHNPYPNQLGIMNFQNPNFGEPSWHPVKVSSDVTNQSTPHTINNSFDDDHEYDGRTLSLTYKKYGPYKCPKCKGFFHSSQTFVVHICSHYKYESCYERKRRLAIRNKKKNNPHAIPADERLTVVPIQFINKDPTRVYAWRKEKGEKVKKALKAGDEERGSDGHGGVAKFFHSSLKIKEEPNT</sequence>
<gene>
    <name evidence="3" type="ORF">JRO89_XS10G0023900</name>
</gene>
<dbReference type="Proteomes" id="UP000827721">
    <property type="component" value="Unassembled WGS sequence"/>
</dbReference>
<evidence type="ECO:0000259" key="2">
    <source>
        <dbReference type="PROSITE" id="PS00028"/>
    </source>
</evidence>
<dbReference type="PROSITE" id="PS00028">
    <property type="entry name" value="ZINC_FINGER_C2H2_1"/>
    <property type="match status" value="1"/>
</dbReference>
<dbReference type="InterPro" id="IPR013087">
    <property type="entry name" value="Znf_C2H2_type"/>
</dbReference>
<evidence type="ECO:0000256" key="1">
    <source>
        <dbReference type="SAM" id="MobiDB-lite"/>
    </source>
</evidence>
<accession>A0ABQ8HH96</accession>
<evidence type="ECO:0000313" key="3">
    <source>
        <dbReference type="EMBL" id="KAH7560454.1"/>
    </source>
</evidence>
<comment type="caution">
    <text evidence="3">The sequence shown here is derived from an EMBL/GenBank/DDBJ whole genome shotgun (WGS) entry which is preliminary data.</text>
</comment>
<feature type="region of interest" description="Disordered" evidence="1">
    <location>
        <begin position="221"/>
        <end position="252"/>
    </location>
</feature>
<name>A0ABQ8HH96_9ROSI</name>
<organism evidence="3 4">
    <name type="scientific">Xanthoceras sorbifolium</name>
    <dbReference type="NCBI Taxonomy" id="99658"/>
    <lineage>
        <taxon>Eukaryota</taxon>
        <taxon>Viridiplantae</taxon>
        <taxon>Streptophyta</taxon>
        <taxon>Embryophyta</taxon>
        <taxon>Tracheophyta</taxon>
        <taxon>Spermatophyta</taxon>
        <taxon>Magnoliopsida</taxon>
        <taxon>eudicotyledons</taxon>
        <taxon>Gunneridae</taxon>
        <taxon>Pentapetalae</taxon>
        <taxon>rosids</taxon>
        <taxon>malvids</taxon>
        <taxon>Sapindales</taxon>
        <taxon>Sapindaceae</taxon>
        <taxon>Xanthoceroideae</taxon>
        <taxon>Xanthoceras</taxon>
    </lineage>
</organism>
<dbReference type="EMBL" id="JAFEMO010000010">
    <property type="protein sequence ID" value="KAH7560454.1"/>
    <property type="molecule type" value="Genomic_DNA"/>
</dbReference>
<keyword evidence="4" id="KW-1185">Reference proteome</keyword>
<protein>
    <recommendedName>
        <fullName evidence="2">C2H2-type domain-containing protein</fullName>
    </recommendedName>
</protein>
<evidence type="ECO:0000313" key="4">
    <source>
        <dbReference type="Proteomes" id="UP000827721"/>
    </source>
</evidence>
<reference evidence="3 4" key="1">
    <citation type="submission" date="2021-02" db="EMBL/GenBank/DDBJ databases">
        <title>Plant Genome Project.</title>
        <authorList>
            <person name="Zhang R.-G."/>
        </authorList>
    </citation>
    <scope>NUCLEOTIDE SEQUENCE [LARGE SCALE GENOMIC DNA]</scope>
    <source>
        <tissue evidence="3">Leaves</tissue>
    </source>
</reference>
<proteinExistence type="predicted"/>
<feature type="domain" description="C2H2-type" evidence="2">
    <location>
        <begin position="139"/>
        <end position="159"/>
    </location>
</feature>